<dbReference type="SUPFAM" id="SSF103473">
    <property type="entry name" value="MFS general substrate transporter"/>
    <property type="match status" value="1"/>
</dbReference>
<evidence type="ECO:0000313" key="9">
    <source>
        <dbReference type="Proteomes" id="UP000005045"/>
    </source>
</evidence>
<evidence type="ECO:0000256" key="3">
    <source>
        <dbReference type="ARBA" id="ARBA00022692"/>
    </source>
</evidence>
<evidence type="ECO:0000256" key="2">
    <source>
        <dbReference type="ARBA" id="ARBA00022448"/>
    </source>
</evidence>
<dbReference type="OrthoDB" id="9773957at2"/>
<feature type="transmembrane region" description="Helical" evidence="6">
    <location>
        <begin position="132"/>
        <end position="154"/>
    </location>
</feature>
<organism evidence="8 9">
    <name type="scientific">Paraburkholderia graminis (strain ATCC 700544 / DSM 17151 / LMG 18924 / NCIMB 13744 / C4D1M)</name>
    <dbReference type="NCBI Taxonomy" id="396598"/>
    <lineage>
        <taxon>Bacteria</taxon>
        <taxon>Pseudomonadati</taxon>
        <taxon>Pseudomonadota</taxon>
        <taxon>Betaproteobacteria</taxon>
        <taxon>Burkholderiales</taxon>
        <taxon>Burkholderiaceae</taxon>
        <taxon>Paraburkholderia</taxon>
    </lineage>
</organism>
<evidence type="ECO:0000313" key="8">
    <source>
        <dbReference type="EMBL" id="EDT08233.1"/>
    </source>
</evidence>
<dbReference type="Gene3D" id="1.20.1250.20">
    <property type="entry name" value="MFS general substrate transporter like domains"/>
    <property type="match status" value="2"/>
</dbReference>
<sequence length="434" mass="46727">MKQRWFRLLPVMMIAFIIGFMDRTNVGFAIPTMGGELGLTSSILGFASGVLFVGYGIAQPICGWIADRGYGKPMIALMMVLWGIAEISQSAVHTAPQLVAVRFAIGLFEGGIFPTFLLFVKNWFAPSERARANGVWQLCYPLAALLSGPIAGYILQFGSWRTLFIIEGIFPILWVAVWLWGVADSPRNAKWLDAGERERILERIAQETRARALQSGPQVAASFGSQIRRPSILIFMASILLWNVGFLGFVIWLPSVIHQQPGLSSATTGWLSAIPYGFAMLVMPVLTYWSDRTLERRLLCAIPLAIAGIALAVGGITYASNAFAVNMALLVVAGAMLYGSQPVLWSIATELLPQEVAGALTGTINGVGVIGAFAGPYIVGYVRSLTNSFSSGLLAMGVSLVATSALLLLITEVSRPRRATRSKSVALQAESGGH</sequence>
<dbReference type="Proteomes" id="UP000005045">
    <property type="component" value="Unassembled WGS sequence"/>
</dbReference>
<feature type="transmembrane region" description="Helical" evidence="6">
    <location>
        <begin position="298"/>
        <end position="318"/>
    </location>
</feature>
<dbReference type="RefSeq" id="WP_006051487.1">
    <property type="nucleotide sequence ID" value="NZ_ABLD01000019.1"/>
</dbReference>
<evidence type="ECO:0000259" key="7">
    <source>
        <dbReference type="PROSITE" id="PS50850"/>
    </source>
</evidence>
<name>B1G6I6_PARG4</name>
<feature type="transmembrane region" description="Helical" evidence="6">
    <location>
        <begin position="391"/>
        <end position="411"/>
    </location>
</feature>
<accession>B1G6I6</accession>
<dbReference type="CDD" id="cd17319">
    <property type="entry name" value="MFS_ExuT_GudP_like"/>
    <property type="match status" value="1"/>
</dbReference>
<dbReference type="AlphaFoldDB" id="B1G6I6"/>
<feature type="transmembrane region" description="Helical" evidence="6">
    <location>
        <begin position="99"/>
        <end position="120"/>
    </location>
</feature>
<dbReference type="PROSITE" id="PS50850">
    <property type="entry name" value="MFS"/>
    <property type="match status" value="1"/>
</dbReference>
<reference evidence="8 9" key="1">
    <citation type="submission" date="2008-03" db="EMBL/GenBank/DDBJ databases">
        <title>Sequencing of the draft genome and assembly of Burkholderia graminis C4D1M.</title>
        <authorList>
            <consortium name="US DOE Joint Genome Institute (JGI-PGF)"/>
            <person name="Copeland A."/>
            <person name="Lucas S."/>
            <person name="Lapidus A."/>
            <person name="Glavina del Rio T."/>
            <person name="Dalin E."/>
            <person name="Tice H."/>
            <person name="Bruce D."/>
            <person name="Goodwin L."/>
            <person name="Pitluck S."/>
            <person name="Larimer F."/>
            <person name="Land M.L."/>
            <person name="Hauser L."/>
            <person name="Tiedje J."/>
            <person name="Richardson P."/>
        </authorList>
    </citation>
    <scope>NUCLEOTIDE SEQUENCE [LARGE SCALE GENOMIC DNA]</scope>
    <source>
        <strain evidence="9">ATCC 700544 / DSM 17151 / LMG 18924 / NCIMB 13744 / C4D1M</strain>
    </source>
</reference>
<feature type="domain" description="Major facilitator superfamily (MFS) profile" evidence="7">
    <location>
        <begin position="8"/>
        <end position="414"/>
    </location>
</feature>
<evidence type="ECO:0000256" key="5">
    <source>
        <dbReference type="ARBA" id="ARBA00023136"/>
    </source>
</evidence>
<gene>
    <name evidence="8" type="ORF">BgramDRAFT_4915</name>
</gene>
<keyword evidence="3 6" id="KW-0812">Transmembrane</keyword>
<feature type="transmembrane region" description="Helical" evidence="6">
    <location>
        <begin position="356"/>
        <end position="379"/>
    </location>
</feature>
<keyword evidence="5 6" id="KW-0472">Membrane</keyword>
<evidence type="ECO:0000256" key="1">
    <source>
        <dbReference type="ARBA" id="ARBA00004141"/>
    </source>
</evidence>
<keyword evidence="4 6" id="KW-1133">Transmembrane helix</keyword>
<protein>
    <submittedName>
        <fullName evidence="8">Major facilitator superfamily MFS_1</fullName>
    </submittedName>
</protein>
<dbReference type="GO" id="GO:0022857">
    <property type="term" value="F:transmembrane transporter activity"/>
    <property type="evidence" value="ECO:0007669"/>
    <property type="project" value="InterPro"/>
</dbReference>
<dbReference type="InterPro" id="IPR036259">
    <property type="entry name" value="MFS_trans_sf"/>
</dbReference>
<dbReference type="InterPro" id="IPR020846">
    <property type="entry name" value="MFS_dom"/>
</dbReference>
<keyword evidence="9" id="KW-1185">Reference proteome</keyword>
<dbReference type="PANTHER" id="PTHR43791">
    <property type="entry name" value="PERMEASE-RELATED"/>
    <property type="match status" value="1"/>
</dbReference>
<evidence type="ECO:0000256" key="6">
    <source>
        <dbReference type="SAM" id="Phobius"/>
    </source>
</evidence>
<comment type="caution">
    <text evidence="8">The sequence shown here is derived from an EMBL/GenBank/DDBJ whole genome shotgun (WGS) entry which is preliminary data.</text>
</comment>
<feature type="transmembrane region" description="Helical" evidence="6">
    <location>
        <begin position="232"/>
        <end position="253"/>
    </location>
</feature>
<evidence type="ECO:0000256" key="4">
    <source>
        <dbReference type="ARBA" id="ARBA00022989"/>
    </source>
</evidence>
<feature type="transmembrane region" description="Helical" evidence="6">
    <location>
        <begin position="324"/>
        <end position="344"/>
    </location>
</feature>
<dbReference type="Pfam" id="PF07690">
    <property type="entry name" value="MFS_1"/>
    <property type="match status" value="1"/>
</dbReference>
<comment type="subcellular location">
    <subcellularLocation>
        <location evidence="1">Membrane</location>
        <topology evidence="1">Multi-pass membrane protein</topology>
    </subcellularLocation>
</comment>
<keyword evidence="2" id="KW-0813">Transport</keyword>
<feature type="transmembrane region" description="Helical" evidence="6">
    <location>
        <begin position="39"/>
        <end position="58"/>
    </location>
</feature>
<dbReference type="InterPro" id="IPR011701">
    <property type="entry name" value="MFS"/>
</dbReference>
<feature type="transmembrane region" description="Helical" evidence="6">
    <location>
        <begin position="70"/>
        <end position="87"/>
    </location>
</feature>
<dbReference type="EMBL" id="ABLD01000019">
    <property type="protein sequence ID" value="EDT08233.1"/>
    <property type="molecule type" value="Genomic_DNA"/>
</dbReference>
<dbReference type="PANTHER" id="PTHR43791:SF100">
    <property type="entry name" value="SUGAR TRANSPORTER"/>
    <property type="match status" value="1"/>
</dbReference>
<feature type="transmembrane region" description="Helical" evidence="6">
    <location>
        <begin position="273"/>
        <end position="291"/>
    </location>
</feature>
<proteinExistence type="predicted"/>
<dbReference type="GO" id="GO:0005886">
    <property type="term" value="C:plasma membrane"/>
    <property type="evidence" value="ECO:0007669"/>
    <property type="project" value="TreeGrafter"/>
</dbReference>
<feature type="transmembrane region" description="Helical" evidence="6">
    <location>
        <begin position="160"/>
        <end position="180"/>
    </location>
</feature>